<feature type="domain" description="PTS EIIC type-1" evidence="14">
    <location>
        <begin position="109"/>
        <end position="473"/>
    </location>
</feature>
<dbReference type="InterPro" id="IPR036878">
    <property type="entry name" value="Glu_permease_IIB"/>
</dbReference>
<keyword evidence="6" id="KW-0598">Phosphotransferase system</keyword>
<keyword evidence="9 12" id="KW-1133">Transmembrane helix</keyword>
<evidence type="ECO:0000256" key="7">
    <source>
        <dbReference type="ARBA" id="ARBA00022692"/>
    </source>
</evidence>
<feature type="transmembrane region" description="Helical" evidence="12">
    <location>
        <begin position="439"/>
        <end position="461"/>
    </location>
</feature>
<evidence type="ECO:0000256" key="8">
    <source>
        <dbReference type="ARBA" id="ARBA00022777"/>
    </source>
</evidence>
<dbReference type="NCBIfam" id="NF008236">
    <property type="entry name" value="PRK11007.1"/>
    <property type="match status" value="1"/>
</dbReference>
<dbReference type="KEGG" id="psi:S70_05670"/>
<dbReference type="GO" id="GO:0016301">
    <property type="term" value="F:kinase activity"/>
    <property type="evidence" value="ECO:0007669"/>
    <property type="project" value="UniProtKB-KW"/>
</dbReference>
<proteinExistence type="predicted"/>
<evidence type="ECO:0000313" key="15">
    <source>
        <dbReference type="EMBL" id="AFH93009.1"/>
    </source>
</evidence>
<dbReference type="InterPro" id="IPR011296">
    <property type="entry name" value="PTS_IIBC_treh"/>
</dbReference>
<dbReference type="InterPro" id="IPR050558">
    <property type="entry name" value="PTS_Sugar-Specific_Components"/>
</dbReference>
<dbReference type="InterPro" id="IPR013013">
    <property type="entry name" value="PTS_EIIC_1"/>
</dbReference>
<keyword evidence="4" id="KW-0762">Sugar transport</keyword>
<feature type="active site" description="Phosphocysteine intermediate; for EIIB activity" evidence="11">
    <location>
        <position position="29"/>
    </location>
</feature>
<evidence type="ECO:0000256" key="2">
    <source>
        <dbReference type="ARBA" id="ARBA00022448"/>
    </source>
</evidence>
<dbReference type="PATRIC" id="fig|1157951.4.peg.1125"/>
<feature type="transmembrane region" description="Helical" evidence="12">
    <location>
        <begin position="159"/>
        <end position="180"/>
    </location>
</feature>
<feature type="domain" description="PTS EIIB type-1" evidence="13">
    <location>
        <begin position="7"/>
        <end position="89"/>
    </location>
</feature>
<dbReference type="Gene3D" id="3.30.1360.60">
    <property type="entry name" value="Glucose permease domain IIB"/>
    <property type="match status" value="1"/>
</dbReference>
<dbReference type="PROSITE" id="PS01035">
    <property type="entry name" value="PTS_EIIB_TYPE_1_CYS"/>
    <property type="match status" value="1"/>
</dbReference>
<evidence type="ECO:0000259" key="14">
    <source>
        <dbReference type="PROSITE" id="PS51103"/>
    </source>
</evidence>
<dbReference type="RefSeq" id="WP_004922928.1">
    <property type="nucleotide sequence ID" value="NC_017731.1"/>
</dbReference>
<dbReference type="FunFam" id="3.30.1360.60:FF:000001">
    <property type="entry name" value="PTS system glucose-specific IIBC component PtsG"/>
    <property type="match status" value="1"/>
</dbReference>
<feature type="transmembrane region" description="Helical" evidence="12">
    <location>
        <begin position="107"/>
        <end position="131"/>
    </location>
</feature>
<dbReference type="EMBL" id="CP003488">
    <property type="protein sequence ID" value="AFH93009.1"/>
    <property type="molecule type" value="Genomic_DNA"/>
</dbReference>
<keyword evidence="3" id="KW-1003">Cell membrane</keyword>
<keyword evidence="8" id="KW-0418">Kinase</keyword>
<dbReference type="GO" id="GO:0009401">
    <property type="term" value="P:phosphoenolpyruvate-dependent sugar phosphotransferase system"/>
    <property type="evidence" value="ECO:0007669"/>
    <property type="project" value="UniProtKB-KW"/>
</dbReference>
<accession>A0A140NHP2</accession>
<dbReference type="GeneID" id="93518208"/>
<dbReference type="PANTHER" id="PTHR30175:SF1">
    <property type="entry name" value="PTS SYSTEM ARBUTIN-, CELLOBIOSE-, AND SALICIN-SPECIFIC EIIBC COMPONENT-RELATED"/>
    <property type="match status" value="1"/>
</dbReference>
<dbReference type="Pfam" id="PF02378">
    <property type="entry name" value="PTS_EIIC"/>
    <property type="match status" value="1"/>
</dbReference>
<dbReference type="HOGENOM" id="CLU_012312_2_0_6"/>
<dbReference type="GO" id="GO:0015574">
    <property type="term" value="F:trehalose transmembrane transporter activity"/>
    <property type="evidence" value="ECO:0007669"/>
    <property type="project" value="InterPro"/>
</dbReference>
<evidence type="ECO:0000256" key="6">
    <source>
        <dbReference type="ARBA" id="ARBA00022683"/>
    </source>
</evidence>
<dbReference type="SUPFAM" id="SSF55604">
    <property type="entry name" value="Glucose permease domain IIB"/>
    <property type="match status" value="1"/>
</dbReference>
<dbReference type="PROSITE" id="PS51098">
    <property type="entry name" value="PTS_EIIB_TYPE_1"/>
    <property type="match status" value="1"/>
</dbReference>
<evidence type="ECO:0000256" key="10">
    <source>
        <dbReference type="ARBA" id="ARBA00023136"/>
    </source>
</evidence>
<evidence type="ECO:0000256" key="9">
    <source>
        <dbReference type="ARBA" id="ARBA00022989"/>
    </source>
</evidence>
<organism evidence="15 16">
    <name type="scientific">Providencia stuartii (strain MRSN 2154)</name>
    <dbReference type="NCBI Taxonomy" id="1157951"/>
    <lineage>
        <taxon>Bacteria</taxon>
        <taxon>Pseudomonadati</taxon>
        <taxon>Pseudomonadota</taxon>
        <taxon>Gammaproteobacteria</taxon>
        <taxon>Enterobacterales</taxon>
        <taxon>Morganellaceae</taxon>
        <taxon>Providencia</taxon>
    </lineage>
</organism>
<dbReference type="GO" id="GO:0005886">
    <property type="term" value="C:plasma membrane"/>
    <property type="evidence" value="ECO:0007669"/>
    <property type="project" value="UniProtKB-SubCell"/>
</dbReference>
<evidence type="ECO:0000259" key="13">
    <source>
        <dbReference type="PROSITE" id="PS51098"/>
    </source>
</evidence>
<evidence type="ECO:0000256" key="12">
    <source>
        <dbReference type="SAM" id="Phobius"/>
    </source>
</evidence>
<keyword evidence="10 12" id="KW-0472">Membrane</keyword>
<reference evidence="16" key="2">
    <citation type="submission" date="2012-04" db="EMBL/GenBank/DDBJ databases">
        <title>Complete genome sequence of Providencia stuartii clinical isolate MRSN 2154.</title>
        <authorList>
            <person name="Clifford R.J."/>
            <person name="Hang J."/>
            <person name="Riley M.C."/>
            <person name="Onmus-Leone F."/>
            <person name="Kuschner R.A."/>
            <person name="Lesho E.P."/>
            <person name="Waterman P.E."/>
        </authorList>
    </citation>
    <scope>NUCLEOTIDE SEQUENCE [LARGE SCALE GENOMIC DNA]</scope>
    <source>
        <strain evidence="16">MRSN 2154</strain>
    </source>
</reference>
<feature type="transmembrane region" description="Helical" evidence="12">
    <location>
        <begin position="187"/>
        <end position="206"/>
    </location>
</feature>
<keyword evidence="5" id="KW-0808">Transferase</keyword>
<dbReference type="PROSITE" id="PS51103">
    <property type="entry name" value="PTS_EIIC_TYPE_1"/>
    <property type="match status" value="1"/>
</dbReference>
<dbReference type="Proteomes" id="UP000005012">
    <property type="component" value="Chromosome"/>
</dbReference>
<dbReference type="AlphaFoldDB" id="A0A140NHP2"/>
<keyword evidence="7 12" id="KW-0812">Transmembrane</keyword>
<feature type="transmembrane region" description="Helical" evidence="12">
    <location>
        <begin position="397"/>
        <end position="419"/>
    </location>
</feature>
<comment type="subcellular location">
    <subcellularLocation>
        <location evidence="1">Cell membrane</location>
        <topology evidence="1">Multi-pass membrane protein</topology>
    </subcellularLocation>
</comment>
<evidence type="ECO:0000256" key="5">
    <source>
        <dbReference type="ARBA" id="ARBA00022679"/>
    </source>
</evidence>
<dbReference type="PANTHER" id="PTHR30175">
    <property type="entry name" value="PHOSPHOTRANSFERASE SYSTEM TRANSPORT PROTEIN"/>
    <property type="match status" value="1"/>
</dbReference>
<evidence type="ECO:0000256" key="3">
    <source>
        <dbReference type="ARBA" id="ARBA00022475"/>
    </source>
</evidence>
<protein>
    <submittedName>
        <fullName evidence="15">PTS system trehalose(Maltose)-specific transporter subunits IIBC</fullName>
    </submittedName>
</protein>
<dbReference type="InterPro" id="IPR003352">
    <property type="entry name" value="PTS_EIIC"/>
</dbReference>
<evidence type="ECO:0000256" key="1">
    <source>
        <dbReference type="ARBA" id="ARBA00004651"/>
    </source>
</evidence>
<evidence type="ECO:0000313" key="16">
    <source>
        <dbReference type="Proteomes" id="UP000005012"/>
    </source>
</evidence>
<keyword evidence="2" id="KW-0813">Transport</keyword>
<dbReference type="NCBIfam" id="TIGR00826">
    <property type="entry name" value="EIIB_glc"/>
    <property type="match status" value="1"/>
</dbReference>
<name>A0A140NHP2_PROSM</name>
<feature type="transmembrane region" description="Helical" evidence="12">
    <location>
        <begin position="341"/>
        <end position="362"/>
    </location>
</feature>
<evidence type="ECO:0000256" key="4">
    <source>
        <dbReference type="ARBA" id="ARBA00022597"/>
    </source>
</evidence>
<dbReference type="GO" id="GO:0008982">
    <property type="term" value="F:protein-N(PI)-phosphohistidine-sugar phosphotransferase activity"/>
    <property type="evidence" value="ECO:0007669"/>
    <property type="project" value="InterPro"/>
</dbReference>
<sequence length="473" mass="51738">MPSAKDLKAIEELIALIGGKNNIISVSHCLTRLRFVLNDPNIAEIDKIKQIPFVKGCFNNAGQFQVIIGVDVDHYYQILSKHLELETKSKDEVKSDAKKNMSFWQRLIANLAEIFVPLLPILICGGLLLGLRNVIGEMPVSDNKPLTYFYPWLKPIYDFLWLPCEAIFHFLPVSICWSATKKMGGTPALGLVLGITLVSPQLMNAYNLGSQIPDVWNFGLFTIEKVGYQAQVIPSILAGLFLGWFETRLRRYIPDYLKLVIVPIVTLIISVFVAHVILGPIGRSIGNGIAEVIKLLMLGDFAPIGSAIFGFFYSPMVITGLHHTTLAIDLQMTQSYGGTPIWPIIALSNIAQASAVVGIIIVSRKANEHEITIPAAISAYLGVTEPAMYGVNLKYGFPMLCAMVGASLAGLICGLNHVLSNGIGVGGLPGILSIQPTYWLVYLFAMVVAVVVPIALTVIAYRYKERKGTLQAN</sequence>
<dbReference type="GO" id="GO:0090589">
    <property type="term" value="F:protein-phosphocysteine-trehalose phosphotransferase system transporter activity"/>
    <property type="evidence" value="ECO:0007669"/>
    <property type="project" value="TreeGrafter"/>
</dbReference>
<dbReference type="InterPro" id="IPR001996">
    <property type="entry name" value="PTS_IIB_1"/>
</dbReference>
<reference evidence="15 16" key="1">
    <citation type="journal article" date="2012" name="J. Bacteriol.">
        <title>Complete Genome Sequence of Providencia stuartii Clinical Isolate MRSN 2154.</title>
        <authorList>
            <person name="Clifford R.J."/>
            <person name="Hang J."/>
            <person name="Riley M.C."/>
            <person name="Onmus-Leone F."/>
            <person name="Kuschner R.A."/>
            <person name="Lesho E.P."/>
            <person name="Waterman P.E."/>
        </authorList>
    </citation>
    <scope>NUCLEOTIDE SEQUENCE [LARGE SCALE GENOMIC DNA]</scope>
    <source>
        <strain evidence="15 16">MRSN 2154</strain>
    </source>
</reference>
<feature type="transmembrane region" description="Helical" evidence="12">
    <location>
        <begin position="226"/>
        <end position="245"/>
    </location>
</feature>
<dbReference type="CDD" id="cd00212">
    <property type="entry name" value="PTS_IIB_glc"/>
    <property type="match status" value="1"/>
</dbReference>
<feature type="transmembrane region" description="Helical" evidence="12">
    <location>
        <begin position="257"/>
        <end position="278"/>
    </location>
</feature>
<dbReference type="OrthoDB" id="92465at2"/>
<dbReference type="NCBIfam" id="TIGR01992">
    <property type="entry name" value="PTS-IIBC-Tre"/>
    <property type="match status" value="1"/>
</dbReference>
<dbReference type="Pfam" id="PF00367">
    <property type="entry name" value="PTS_EIIB"/>
    <property type="match status" value="1"/>
</dbReference>
<evidence type="ECO:0000256" key="11">
    <source>
        <dbReference type="PROSITE-ProRule" id="PRU00421"/>
    </source>
</evidence>
<dbReference type="InterPro" id="IPR018113">
    <property type="entry name" value="PTrfase_EIIB_Cys"/>
</dbReference>
<gene>
    <name evidence="15" type="ordered locus">S70_05670</name>
</gene>